<feature type="domain" description="4Fe-4S ferredoxin-type" evidence="4">
    <location>
        <begin position="34"/>
        <end position="63"/>
    </location>
</feature>
<dbReference type="SUPFAM" id="SSF54862">
    <property type="entry name" value="4Fe-4S ferredoxins"/>
    <property type="match status" value="1"/>
</dbReference>
<gene>
    <name evidence="5" type="ORF">IAD23_01185</name>
</gene>
<dbReference type="Pfam" id="PF04432">
    <property type="entry name" value="FrhB_FdhB_C"/>
    <property type="match status" value="1"/>
</dbReference>
<keyword evidence="3" id="KW-0411">Iron-sulfur</keyword>
<dbReference type="InterPro" id="IPR017896">
    <property type="entry name" value="4Fe4S_Fe-S-bd"/>
</dbReference>
<reference evidence="5" key="1">
    <citation type="submission" date="2020-10" db="EMBL/GenBank/DDBJ databases">
        <authorList>
            <person name="Gilroy R."/>
        </authorList>
    </citation>
    <scope>NUCLEOTIDE SEQUENCE</scope>
    <source>
        <strain evidence="5">CHK176-6737</strain>
    </source>
</reference>
<sequence>MINVNFDNCVGCEACVNICPQKCIEMEQNEEGFYYPSVDTQKCVSCSLCNKVCLLEAAPAQNNMEPLQTFAAYAKDDAVRAGSSSGGVFYYLANYVFSIGGVVFGAAFSEDLTVHHVCAKNAQELKPLMRSKYVQSRVEDSYAQVCSYLTQGIPVLFTGTPCQIDGLKTYLRQKPYENLYFVAVACHGVPGEKVWQQYLRYLGTQPSLQNVNFRNKKDGWLQYDVTIGNSSKPFFQDPYMRLFLNDYILRPSCYDCPSKKRASQSCDLMIADFWGIQQVDPAMFDNKGTSLILVYSEKGNDLVDKIQDHFVIQPESFTDALKYNPSIFASANMPEKRVACMNELNTAEVPDFAQIAQKYCPQKRNHSNLFKRAVRKALRILHFR</sequence>
<reference evidence="5" key="2">
    <citation type="journal article" date="2021" name="PeerJ">
        <title>Extensive microbial diversity within the chicken gut microbiome revealed by metagenomics and culture.</title>
        <authorList>
            <person name="Gilroy R."/>
            <person name="Ravi A."/>
            <person name="Getino M."/>
            <person name="Pursley I."/>
            <person name="Horton D.L."/>
            <person name="Alikhan N.F."/>
            <person name="Baker D."/>
            <person name="Gharbi K."/>
            <person name="Hall N."/>
            <person name="Watson M."/>
            <person name="Adriaenssens E.M."/>
            <person name="Foster-Nyarko E."/>
            <person name="Jarju S."/>
            <person name="Secka A."/>
            <person name="Antonio M."/>
            <person name="Oren A."/>
            <person name="Chaudhuri R.R."/>
            <person name="La Ragione R."/>
            <person name="Hildebrand F."/>
            <person name="Pallen M.J."/>
        </authorList>
    </citation>
    <scope>NUCLEOTIDE SEQUENCE</scope>
    <source>
        <strain evidence="5">CHK176-6737</strain>
    </source>
</reference>
<dbReference type="Pfam" id="PF12838">
    <property type="entry name" value="Fer4_7"/>
    <property type="match status" value="1"/>
</dbReference>
<evidence type="ECO:0000259" key="4">
    <source>
        <dbReference type="PROSITE" id="PS51379"/>
    </source>
</evidence>
<proteinExistence type="predicted"/>
<dbReference type="PROSITE" id="PS51379">
    <property type="entry name" value="4FE4S_FER_2"/>
    <property type="match status" value="2"/>
</dbReference>
<evidence type="ECO:0000313" key="6">
    <source>
        <dbReference type="Proteomes" id="UP000824125"/>
    </source>
</evidence>
<name>A0A9D1SNH4_9FIRM</name>
<dbReference type="InterPro" id="IPR007525">
    <property type="entry name" value="FrhB_FdhB_C"/>
</dbReference>
<dbReference type="PANTHER" id="PTHR43193">
    <property type="match status" value="1"/>
</dbReference>
<evidence type="ECO:0000256" key="2">
    <source>
        <dbReference type="ARBA" id="ARBA00023004"/>
    </source>
</evidence>
<dbReference type="GO" id="GO:0051536">
    <property type="term" value="F:iron-sulfur cluster binding"/>
    <property type="evidence" value="ECO:0007669"/>
    <property type="project" value="UniProtKB-KW"/>
</dbReference>
<comment type="caution">
    <text evidence="5">The sequence shown here is derived from an EMBL/GenBank/DDBJ whole genome shotgun (WGS) entry which is preliminary data.</text>
</comment>
<protein>
    <submittedName>
        <fullName evidence="5">Coenzyme F420 hydrogenase/dehydrogenase, beta subunit C-terminal domain</fullName>
    </submittedName>
</protein>
<dbReference type="Gene3D" id="3.30.70.20">
    <property type="match status" value="1"/>
</dbReference>
<dbReference type="AlphaFoldDB" id="A0A9D1SNH4"/>
<feature type="domain" description="4Fe-4S ferredoxin-type" evidence="4">
    <location>
        <begin position="1"/>
        <end position="29"/>
    </location>
</feature>
<dbReference type="InterPro" id="IPR017900">
    <property type="entry name" value="4Fe4S_Fe_S_CS"/>
</dbReference>
<evidence type="ECO:0000313" key="5">
    <source>
        <dbReference type="EMBL" id="HIU68556.1"/>
    </source>
</evidence>
<dbReference type="InterPro" id="IPR052977">
    <property type="entry name" value="Polyferredoxin-like_ET"/>
</dbReference>
<evidence type="ECO:0000256" key="3">
    <source>
        <dbReference type="ARBA" id="ARBA00023014"/>
    </source>
</evidence>
<accession>A0A9D1SNH4</accession>
<dbReference type="GO" id="GO:0046872">
    <property type="term" value="F:metal ion binding"/>
    <property type="evidence" value="ECO:0007669"/>
    <property type="project" value="UniProtKB-KW"/>
</dbReference>
<keyword evidence="1" id="KW-0479">Metal-binding</keyword>
<evidence type="ECO:0000256" key="1">
    <source>
        <dbReference type="ARBA" id="ARBA00022723"/>
    </source>
</evidence>
<keyword evidence="2" id="KW-0408">Iron</keyword>
<dbReference type="EMBL" id="DVNM01000005">
    <property type="protein sequence ID" value="HIU68556.1"/>
    <property type="molecule type" value="Genomic_DNA"/>
</dbReference>
<organism evidence="5 6">
    <name type="scientific">Candidatus Scybalenecus merdavium</name>
    <dbReference type="NCBI Taxonomy" id="2840939"/>
    <lineage>
        <taxon>Bacteria</taxon>
        <taxon>Bacillati</taxon>
        <taxon>Bacillota</taxon>
        <taxon>Clostridia</taxon>
        <taxon>Eubacteriales</taxon>
        <taxon>Oscillospiraceae</taxon>
        <taxon>Oscillospiraceae incertae sedis</taxon>
        <taxon>Candidatus Scybalenecus</taxon>
    </lineage>
</organism>
<dbReference type="PROSITE" id="PS00198">
    <property type="entry name" value="4FE4S_FER_1"/>
    <property type="match status" value="1"/>
</dbReference>
<dbReference type="Proteomes" id="UP000824125">
    <property type="component" value="Unassembled WGS sequence"/>
</dbReference>
<dbReference type="PANTHER" id="PTHR43193:SF2">
    <property type="entry name" value="POLYFERREDOXIN PROTEIN FWDF"/>
    <property type="match status" value="1"/>
</dbReference>